<dbReference type="Proteomes" id="UP000645555">
    <property type="component" value="Unassembled WGS sequence"/>
</dbReference>
<evidence type="ECO:0000256" key="1">
    <source>
        <dbReference type="SAM" id="SignalP"/>
    </source>
</evidence>
<keyword evidence="3" id="KW-1185">Reference proteome</keyword>
<dbReference type="AlphaFoldDB" id="A0A918NAM6"/>
<reference evidence="2" key="1">
    <citation type="journal article" date="2014" name="Int. J. Syst. Evol. Microbiol.">
        <title>Complete genome sequence of Corynebacterium casei LMG S-19264T (=DSM 44701T), isolated from a smear-ripened cheese.</title>
        <authorList>
            <consortium name="US DOE Joint Genome Institute (JGI-PGF)"/>
            <person name="Walter F."/>
            <person name="Albersmeier A."/>
            <person name="Kalinowski J."/>
            <person name="Ruckert C."/>
        </authorList>
    </citation>
    <scope>NUCLEOTIDE SEQUENCE</scope>
    <source>
        <strain evidence="2">JCM 4956</strain>
    </source>
</reference>
<evidence type="ECO:0008006" key="4">
    <source>
        <dbReference type="Google" id="ProtNLM"/>
    </source>
</evidence>
<reference evidence="2" key="2">
    <citation type="submission" date="2020-09" db="EMBL/GenBank/DDBJ databases">
        <authorList>
            <person name="Sun Q."/>
            <person name="Ohkuma M."/>
        </authorList>
    </citation>
    <scope>NUCLEOTIDE SEQUENCE</scope>
    <source>
        <strain evidence="2">JCM 4956</strain>
    </source>
</reference>
<name>A0A918NAM6_9ACTN</name>
<feature type="chain" id="PRO_5038820625" description="Secreted protein" evidence="1">
    <location>
        <begin position="22"/>
        <end position="343"/>
    </location>
</feature>
<proteinExistence type="predicted"/>
<protein>
    <recommendedName>
        <fullName evidence="4">Secreted protein</fullName>
    </recommendedName>
</protein>
<dbReference type="RefSeq" id="WP_190035512.1">
    <property type="nucleotide sequence ID" value="NZ_BMWD01000007.1"/>
</dbReference>
<keyword evidence="1" id="KW-0732">Signal</keyword>
<gene>
    <name evidence="2" type="ORF">GCM10010515_25090</name>
</gene>
<dbReference type="EMBL" id="BMWD01000007">
    <property type="protein sequence ID" value="GGX56607.1"/>
    <property type="molecule type" value="Genomic_DNA"/>
</dbReference>
<evidence type="ECO:0000313" key="3">
    <source>
        <dbReference type="Proteomes" id="UP000645555"/>
    </source>
</evidence>
<sequence>MRRWIKVSVAAAMVLGVAGYAAEPSVRDWMLAGSACGGALPRDVVERLTPDGAHLESEESRRTEALGSYECVLSVGGDEVRDSRLLEMEAHTRRDDRDRELFSAFPQDGFSAQYPLPGGLPGFVDQYGGIDLLLPCPGLGEDDEGRRAELLVRTWMGRDTLSGVPGAAYRAVVALANSASDELGCEGEPLAEYEGDAVPPRPGDEPRTVPVARAKGTTCAWAAGAGLPDSGGWRLAAGMNDAAPTGRCTLRGPAAGTGSGSDSVLTFVAWYGDWSNRLVFEDSAGGFRSMTATARCDGQAANFALGGSGDVPGVGAADRRRMLKRFAQDQVDRRDCSDLRFRF</sequence>
<accession>A0A918NAM6</accession>
<evidence type="ECO:0000313" key="2">
    <source>
        <dbReference type="EMBL" id="GGX56607.1"/>
    </source>
</evidence>
<organism evidence="2 3">
    <name type="scientific">Streptomyces fructofermentans</name>
    <dbReference type="NCBI Taxonomy" id="152141"/>
    <lineage>
        <taxon>Bacteria</taxon>
        <taxon>Bacillati</taxon>
        <taxon>Actinomycetota</taxon>
        <taxon>Actinomycetes</taxon>
        <taxon>Kitasatosporales</taxon>
        <taxon>Streptomycetaceae</taxon>
        <taxon>Streptomyces</taxon>
    </lineage>
</organism>
<feature type="signal peptide" evidence="1">
    <location>
        <begin position="1"/>
        <end position="21"/>
    </location>
</feature>
<comment type="caution">
    <text evidence="2">The sequence shown here is derived from an EMBL/GenBank/DDBJ whole genome shotgun (WGS) entry which is preliminary data.</text>
</comment>